<protein>
    <submittedName>
        <fullName evidence="3">Uncharacterized protein</fullName>
    </submittedName>
</protein>
<reference evidence="3 4" key="1">
    <citation type="submission" date="2017-12" db="EMBL/GenBank/DDBJ databases">
        <title>Hemimetabolous genomes reveal molecular basis of termite eusociality.</title>
        <authorList>
            <person name="Harrison M.C."/>
            <person name="Jongepier E."/>
            <person name="Robertson H.M."/>
            <person name="Arning N."/>
            <person name="Bitard-Feildel T."/>
            <person name="Chao H."/>
            <person name="Childers C.P."/>
            <person name="Dinh H."/>
            <person name="Doddapaneni H."/>
            <person name="Dugan S."/>
            <person name="Gowin J."/>
            <person name="Greiner C."/>
            <person name="Han Y."/>
            <person name="Hu H."/>
            <person name="Hughes D.S.T."/>
            <person name="Huylmans A.-K."/>
            <person name="Kemena C."/>
            <person name="Kremer L.P.M."/>
            <person name="Lee S.L."/>
            <person name="Lopez-Ezquerra A."/>
            <person name="Mallet L."/>
            <person name="Monroy-Kuhn J.M."/>
            <person name="Moser A."/>
            <person name="Murali S.C."/>
            <person name="Muzny D.M."/>
            <person name="Otani S."/>
            <person name="Piulachs M.-D."/>
            <person name="Poelchau M."/>
            <person name="Qu J."/>
            <person name="Schaub F."/>
            <person name="Wada-Katsumata A."/>
            <person name="Worley K.C."/>
            <person name="Xie Q."/>
            <person name="Ylla G."/>
            <person name="Poulsen M."/>
            <person name="Gibbs R.A."/>
            <person name="Schal C."/>
            <person name="Richards S."/>
            <person name="Belles X."/>
            <person name="Korb J."/>
            <person name="Bornberg-Bauer E."/>
        </authorList>
    </citation>
    <scope>NUCLEOTIDE SEQUENCE [LARGE SCALE GENOMIC DNA]</scope>
    <source>
        <tissue evidence="3">Whole body</tissue>
    </source>
</reference>
<feature type="compositionally biased region" description="Low complexity" evidence="1">
    <location>
        <begin position="716"/>
        <end position="726"/>
    </location>
</feature>
<keyword evidence="4" id="KW-1185">Reference proteome</keyword>
<feature type="compositionally biased region" description="Gly residues" evidence="1">
    <location>
        <begin position="727"/>
        <end position="742"/>
    </location>
</feature>
<feature type="transmembrane region" description="Helical" evidence="2">
    <location>
        <begin position="158"/>
        <end position="176"/>
    </location>
</feature>
<feature type="compositionally biased region" description="Low complexity" evidence="1">
    <location>
        <begin position="1104"/>
        <end position="1119"/>
    </location>
</feature>
<evidence type="ECO:0000313" key="3">
    <source>
        <dbReference type="EMBL" id="PNF28677.1"/>
    </source>
</evidence>
<feature type="region of interest" description="Disordered" evidence="1">
    <location>
        <begin position="1"/>
        <end position="26"/>
    </location>
</feature>
<feature type="region of interest" description="Disordered" evidence="1">
    <location>
        <begin position="376"/>
        <end position="446"/>
    </location>
</feature>
<feature type="region of interest" description="Disordered" evidence="1">
    <location>
        <begin position="650"/>
        <end position="683"/>
    </location>
</feature>
<keyword evidence="2" id="KW-0812">Transmembrane</keyword>
<proteinExistence type="predicted"/>
<dbReference type="Proteomes" id="UP000235965">
    <property type="component" value="Unassembled WGS sequence"/>
</dbReference>
<feature type="region of interest" description="Disordered" evidence="1">
    <location>
        <begin position="702"/>
        <end position="742"/>
    </location>
</feature>
<feature type="compositionally biased region" description="Low complexity" evidence="1">
    <location>
        <begin position="1048"/>
        <end position="1060"/>
    </location>
</feature>
<evidence type="ECO:0000256" key="2">
    <source>
        <dbReference type="SAM" id="Phobius"/>
    </source>
</evidence>
<organism evidence="3 4">
    <name type="scientific">Cryptotermes secundus</name>
    <dbReference type="NCBI Taxonomy" id="105785"/>
    <lineage>
        <taxon>Eukaryota</taxon>
        <taxon>Metazoa</taxon>
        <taxon>Ecdysozoa</taxon>
        <taxon>Arthropoda</taxon>
        <taxon>Hexapoda</taxon>
        <taxon>Insecta</taxon>
        <taxon>Pterygota</taxon>
        <taxon>Neoptera</taxon>
        <taxon>Polyneoptera</taxon>
        <taxon>Dictyoptera</taxon>
        <taxon>Blattodea</taxon>
        <taxon>Blattoidea</taxon>
        <taxon>Termitoidae</taxon>
        <taxon>Kalotermitidae</taxon>
        <taxon>Cryptotermitinae</taxon>
        <taxon>Cryptotermes</taxon>
    </lineage>
</organism>
<dbReference type="InParanoid" id="A0A2J7QJB1"/>
<name>A0A2J7QJB1_9NEOP</name>
<feature type="transmembrane region" description="Helical" evidence="2">
    <location>
        <begin position="118"/>
        <end position="143"/>
    </location>
</feature>
<sequence length="1386" mass="151216">MKESMSAPATTPSEQPPPPAPPLEITASIITTSSQDIISSESVVQSSHKLDDGDDGSPMPPALPPRPPPRPRQSQGRAAGAAALAQLASADQLEELAPGLQQQIRARVLRRSCWLRKYVFLCTACGGLAVLLGALFLTVYFMLRSYTSSLNYFETVPTYVPAAMLIVTGLIVMCLAGRRNRYGYLIKLCGGCCLACAVLCVIVTISTTVIHMNRLQMLRECVYTRMTQTCTCYPVPIDTTPTARATSDIVHYVFNSTPDCEVIHGALYSCLRAMFGLSVIGILVCIFSCMLIYQLLRHEKKKMYWEQLEMRCRYLYRQQRNPHHCTCCDDCRYPPPHQLFPWEVMDDRYWMPGRVGNLYSPNPGEDTGAVNMGAQRLRGQERSTSGWSWRRLPWSRGPSTNTGPNSDHSHREVPGSGVQNYRHATSSPDSQYGFSSHPAPVEGTSPPVSAIVDSNPNSYNRDSHAGPVMSQPPGGFTGPRSLGPFVTEGSVKAIQQPQGYAQQYYMWGPPPPYSNPHSGSNSQCNSPARREPILNLLQGHPGPMGNAVTGSPSRLHYQHHHHLHHHHHHCQMNQQGSNRGVPVAAEDQSVMSGQGGLVKNLQRYRGGVRRLQDQRRFDELSSSSGDGIINVSDGDKSVIVENYVNTSEAEMGTSGDVTTSENNTDSSISKDRISNTLPARKTKKRIDISSVKSVANIPFSSEHQLGSQKSSPSHFSSGNNVNTNSGNGSGNGGNSGAGNGGGGFTRTNVQVLFGQQISDHYHGCSHDDELSAEEIQLVAEKYPHSLPSSSAIVRGKDGTVSGAPAGSMSPSMRYMSQLQGVSNAAFQGQEALELQEQQGQIPCSKNEPTESEVYFADVSSCCNVSVRNDGSLYDEALDPQKHRLMMLNQGEELGIPASGGHLQRLPESYQMHHHHRRLLQAELTHPSGSRHQFQRHPLQEGVIMTDKGHQNHCRLKSEGSALTIGCEEQELTSNCFSYQRQSSTRNRLPFPLPHHRLSEQDSSIVEEDLQEGIGCKNVVTSNREFIDAESMRKLCVSNNGRSDIPKDLSQQSLSMSSNSSATPTAENNDVAFVSPMSVSTSSPGSFPTEELENCGSYYDNHNNSSEVGSSSESTSAVCSPMSSSGNDVFGSPSHGYPSPQKIPYDQGSAIQQASRLHHMQQRNNINYHEASTTDFVQLHGVEQHFLAPDAQYETIPQQQPQNIVQNPQAYQRHIHQQNFPPIQREDFNGNTPTNSPGKTSLSSTRQGGMIAPSAALSTGGNVTSPARRRLNLPLHVTSAVSGNANVISTSNNNSIVESLYHTATSTEGEESESHQPQSSSNCYSDATMDSGCHSGSEFATRRRGGSSRTSGRGGTNKEHSRALGTRTDENEHEEEVTVATMRSVNV</sequence>
<feature type="region of interest" description="Disordered" evidence="1">
    <location>
        <begin position="38"/>
        <end position="78"/>
    </location>
</feature>
<feature type="compositionally biased region" description="Polar residues" evidence="1">
    <location>
        <begin position="1228"/>
        <end position="1246"/>
    </location>
</feature>
<feature type="compositionally biased region" description="Low complexity" evidence="1">
    <location>
        <begin position="1072"/>
        <end position="1088"/>
    </location>
</feature>
<accession>A0A2J7QJB1</accession>
<feature type="region of interest" description="Disordered" evidence="1">
    <location>
        <begin position="1221"/>
        <end position="1246"/>
    </location>
</feature>
<gene>
    <name evidence="3" type="ORF">B7P43_G07882</name>
</gene>
<comment type="caution">
    <text evidence="3">The sequence shown here is derived from an EMBL/GenBank/DDBJ whole genome shotgun (WGS) entry which is preliminary data.</text>
</comment>
<feature type="compositionally biased region" description="Pro residues" evidence="1">
    <location>
        <begin position="58"/>
        <end position="71"/>
    </location>
</feature>
<feature type="compositionally biased region" description="Polar residues" evidence="1">
    <location>
        <begin position="655"/>
        <end position="667"/>
    </location>
</feature>
<feature type="compositionally biased region" description="Polar residues" evidence="1">
    <location>
        <begin position="417"/>
        <end position="434"/>
    </location>
</feature>
<keyword evidence="2" id="KW-0472">Membrane</keyword>
<feature type="region of interest" description="Disordered" evidence="1">
    <location>
        <begin position="1042"/>
        <end position="1141"/>
    </location>
</feature>
<feature type="compositionally biased region" description="Polar residues" evidence="1">
    <location>
        <begin position="397"/>
        <end position="406"/>
    </location>
</feature>
<dbReference type="EMBL" id="NEVH01013557">
    <property type="protein sequence ID" value="PNF28677.1"/>
    <property type="molecule type" value="Genomic_DNA"/>
</dbReference>
<feature type="transmembrane region" description="Helical" evidence="2">
    <location>
        <begin position="273"/>
        <end position="296"/>
    </location>
</feature>
<dbReference type="OrthoDB" id="8194427at2759"/>
<dbReference type="PANTHER" id="PTHR39952">
    <property type="entry name" value="FI02073P"/>
    <property type="match status" value="1"/>
</dbReference>
<feature type="compositionally biased region" description="Low complexity" evidence="1">
    <location>
        <begin position="1"/>
        <end position="13"/>
    </location>
</feature>
<feature type="compositionally biased region" description="Polar residues" evidence="1">
    <location>
        <begin position="702"/>
        <end position="715"/>
    </location>
</feature>
<feature type="compositionally biased region" description="Basic and acidic residues" evidence="1">
    <location>
        <begin position="1355"/>
        <end position="1369"/>
    </location>
</feature>
<keyword evidence="2" id="KW-1133">Transmembrane helix</keyword>
<evidence type="ECO:0000256" key="1">
    <source>
        <dbReference type="SAM" id="MobiDB-lite"/>
    </source>
</evidence>
<evidence type="ECO:0000313" key="4">
    <source>
        <dbReference type="Proteomes" id="UP000235965"/>
    </source>
</evidence>
<feature type="region of interest" description="Disordered" evidence="1">
    <location>
        <begin position="1302"/>
        <end position="1386"/>
    </location>
</feature>
<dbReference type="PANTHER" id="PTHR39952:SF1">
    <property type="match status" value="1"/>
</dbReference>
<feature type="compositionally biased region" description="Low complexity" evidence="1">
    <location>
        <begin position="38"/>
        <end position="47"/>
    </location>
</feature>